<protein>
    <submittedName>
        <fullName evidence="2">N-acetyltransferase</fullName>
    </submittedName>
</protein>
<dbReference type="PANTHER" id="PTHR43610">
    <property type="entry name" value="BLL6696 PROTEIN"/>
    <property type="match status" value="1"/>
</dbReference>
<sequence length="211" mass="23150">MTARIPSPEPLIGRFIRLDAMVDADLPALWTAIGRPQVFADGYGGGLAALPKDLAGFTKFAARYYSRTRKNVYTVRLVGGDADGTIVGTTTLGDFDLPREAAHIGWTAYDPAVWGTAVNAEAKLLLLNLAFTSGFGRVRIQADALNDHSRAAILKLGAKFEGLLRRDQRRADGTWRTTAVYSVIVDEWPEVRHGLESRLARWTRPVDLRAA</sequence>
<organism evidence="2 3">
    <name type="scientific">Mycetocola tolaasinivorans</name>
    <dbReference type="NCBI Taxonomy" id="76635"/>
    <lineage>
        <taxon>Bacteria</taxon>
        <taxon>Bacillati</taxon>
        <taxon>Actinomycetota</taxon>
        <taxon>Actinomycetes</taxon>
        <taxon>Micrococcales</taxon>
        <taxon>Microbacteriaceae</taxon>
        <taxon>Mycetocola</taxon>
    </lineage>
</organism>
<feature type="domain" description="N-acetyltransferase" evidence="1">
    <location>
        <begin position="17"/>
        <end position="159"/>
    </location>
</feature>
<dbReference type="PANTHER" id="PTHR43610:SF1">
    <property type="entry name" value="N-ACETYLTRANSFERASE DOMAIN-CONTAINING PROTEIN"/>
    <property type="match status" value="1"/>
</dbReference>
<dbReference type="GO" id="GO:0016747">
    <property type="term" value="F:acyltransferase activity, transferring groups other than amino-acyl groups"/>
    <property type="evidence" value="ECO:0007669"/>
    <property type="project" value="InterPro"/>
</dbReference>
<evidence type="ECO:0000313" key="3">
    <source>
        <dbReference type="Proteomes" id="UP000272503"/>
    </source>
</evidence>
<dbReference type="EMBL" id="RCUX01000010">
    <property type="protein sequence ID" value="RLP74538.1"/>
    <property type="molecule type" value="Genomic_DNA"/>
</dbReference>
<reference evidence="2 3" key="1">
    <citation type="submission" date="2018-10" db="EMBL/GenBank/DDBJ databases">
        <authorList>
            <person name="Li J."/>
        </authorList>
    </citation>
    <scope>NUCLEOTIDE SEQUENCE [LARGE SCALE GENOMIC DNA]</scope>
    <source>
        <strain evidence="2 3">IF 016277</strain>
    </source>
</reference>
<evidence type="ECO:0000313" key="2">
    <source>
        <dbReference type="EMBL" id="RLP74538.1"/>
    </source>
</evidence>
<dbReference type="Pfam" id="PF13302">
    <property type="entry name" value="Acetyltransf_3"/>
    <property type="match status" value="1"/>
</dbReference>
<dbReference type="InterPro" id="IPR000182">
    <property type="entry name" value="GNAT_dom"/>
</dbReference>
<dbReference type="AlphaFoldDB" id="A0A3L7A3M2"/>
<keyword evidence="2" id="KW-0808">Transferase</keyword>
<name>A0A3L7A3M2_9MICO</name>
<keyword evidence="3" id="KW-1185">Reference proteome</keyword>
<dbReference type="RefSeq" id="WP_121649286.1">
    <property type="nucleotide sequence ID" value="NZ_RCUX01000010.1"/>
</dbReference>
<dbReference type="Proteomes" id="UP000272503">
    <property type="component" value="Unassembled WGS sequence"/>
</dbReference>
<gene>
    <name evidence="2" type="ORF">D9V32_12665</name>
</gene>
<dbReference type="SUPFAM" id="SSF55729">
    <property type="entry name" value="Acyl-CoA N-acyltransferases (Nat)"/>
    <property type="match status" value="1"/>
</dbReference>
<dbReference type="Gene3D" id="3.40.630.30">
    <property type="match status" value="1"/>
</dbReference>
<accession>A0A3L7A3M2</accession>
<comment type="caution">
    <text evidence="2">The sequence shown here is derived from an EMBL/GenBank/DDBJ whole genome shotgun (WGS) entry which is preliminary data.</text>
</comment>
<proteinExistence type="predicted"/>
<dbReference type="OrthoDB" id="9795199at2"/>
<evidence type="ECO:0000259" key="1">
    <source>
        <dbReference type="Pfam" id="PF13302"/>
    </source>
</evidence>
<dbReference type="InterPro" id="IPR016181">
    <property type="entry name" value="Acyl_CoA_acyltransferase"/>
</dbReference>